<dbReference type="InterPro" id="IPR011600">
    <property type="entry name" value="Pept_C14_caspase"/>
</dbReference>
<feature type="domain" description="Peptidase C14 caspase" evidence="1">
    <location>
        <begin position="7"/>
        <end position="141"/>
    </location>
</feature>
<dbReference type="Gene3D" id="3.40.50.1460">
    <property type="match status" value="1"/>
</dbReference>
<dbReference type="Proteomes" id="UP000662111">
    <property type="component" value="Unassembled WGS sequence"/>
</dbReference>
<dbReference type="RefSeq" id="WP_022923001.1">
    <property type="nucleotide sequence ID" value="NZ_BMLB01000001.1"/>
</dbReference>
<gene>
    <name evidence="2" type="ORF">GCM10011509_06560</name>
</gene>
<protein>
    <recommendedName>
        <fullName evidence="1">Peptidase C14 caspase domain-containing protein</fullName>
    </recommendedName>
</protein>
<comment type="caution">
    <text evidence="2">The sequence shown here is derived from an EMBL/GenBank/DDBJ whole genome shotgun (WGS) entry which is preliminary data.</text>
</comment>
<reference evidence="3" key="1">
    <citation type="journal article" date="2019" name="Int. J. Syst. Evol. Microbiol.">
        <title>The Global Catalogue of Microorganisms (GCM) 10K type strain sequencing project: providing services to taxonomists for standard genome sequencing and annotation.</title>
        <authorList>
            <consortium name="The Broad Institute Genomics Platform"/>
            <consortium name="The Broad Institute Genome Sequencing Center for Infectious Disease"/>
            <person name="Wu L."/>
            <person name="Ma J."/>
        </authorList>
    </citation>
    <scope>NUCLEOTIDE SEQUENCE [LARGE SCALE GENOMIC DNA]</scope>
    <source>
        <strain evidence="3">CGMCC 1.5362</strain>
    </source>
</reference>
<dbReference type="SUPFAM" id="SSF52129">
    <property type="entry name" value="Caspase-like"/>
    <property type="match status" value="1"/>
</dbReference>
<dbReference type="SUPFAM" id="SSF50998">
    <property type="entry name" value="Quinoprotein alcohol dehydrogenase-like"/>
    <property type="match status" value="1"/>
</dbReference>
<dbReference type="Pfam" id="PF00656">
    <property type="entry name" value="Peptidase_C14"/>
    <property type="match status" value="1"/>
</dbReference>
<evidence type="ECO:0000259" key="1">
    <source>
        <dbReference type="Pfam" id="PF00656"/>
    </source>
</evidence>
<dbReference type="Gene3D" id="2.40.10.480">
    <property type="match status" value="1"/>
</dbReference>
<evidence type="ECO:0000313" key="3">
    <source>
        <dbReference type="Proteomes" id="UP000662111"/>
    </source>
</evidence>
<name>A0ABQ2F4E0_9MICO</name>
<dbReference type="InterPro" id="IPR015943">
    <property type="entry name" value="WD40/YVTN_repeat-like_dom_sf"/>
</dbReference>
<dbReference type="InterPro" id="IPR029030">
    <property type="entry name" value="Caspase-like_dom_sf"/>
</dbReference>
<accession>A0ABQ2F4E0</accession>
<proteinExistence type="predicted"/>
<evidence type="ECO:0000313" key="2">
    <source>
        <dbReference type="EMBL" id="GGK60949.1"/>
    </source>
</evidence>
<dbReference type="EMBL" id="BMLB01000001">
    <property type="protein sequence ID" value="GGK60949.1"/>
    <property type="molecule type" value="Genomic_DNA"/>
</dbReference>
<dbReference type="Gene3D" id="2.130.10.10">
    <property type="entry name" value="YVTN repeat-like/Quinoprotein amine dehydrogenase"/>
    <property type="match status" value="2"/>
</dbReference>
<organism evidence="2 3">
    <name type="scientific">Ornithinimicrobium pekingense</name>
    <dbReference type="NCBI Taxonomy" id="384677"/>
    <lineage>
        <taxon>Bacteria</taxon>
        <taxon>Bacillati</taxon>
        <taxon>Actinomycetota</taxon>
        <taxon>Actinomycetes</taxon>
        <taxon>Micrococcales</taxon>
        <taxon>Ornithinimicrobiaceae</taxon>
        <taxon>Ornithinimicrobium</taxon>
    </lineage>
</organism>
<sequence length="1349" mass="141833">MLRRSLLAIGTAHYGDEAFDDLARVPEAVRTMAATFAGLGFETAELLDPTKADCEDAVEAWLHSGWSPQDVAVLYVTGHGISAAAGHYLAMADSVAGRDAKAAVETRFVSTALGDDPELGQLLVLLDTCYSEGGSDALVGAASTMKLQWPQGDRQYWVVSSARARQEAQQLVFAAAFSRALTELRASFGSHSPTIPLTSVVGRTNLLLGRPPYSVAHRATVTPLVPAPGDDGFFDNPEYAATPVTVLAPEVVPASELRSHWIPRALGGTNEVGTSLFRGRTEQLGQIEAWATDPDQPGLLVVTGAPGTGKSALLAQFVVPGVGDGSRPRAARAVHARGLTAGAVRNRVADLFDDGAGQLVVIDALDEATDPEVLETFVVAPLVAAGARVAVGVRPALAHSWAAERVTVDLDKSPDRLALRSYAAEILSSAEGSPYAAGPTSVGEVAAAVAGLAGDSFLLAGLIARTLVRMERPLAPEAVADARQSFGSIAGAFERDLARIGDDTGLVRELLTALAWSQGGGLPWEGVWPAVAGALFAPRTYADSDVRRALDAAADYVVEASLDGHSYFRLYHELFAEHLRKGYDEKATHEVITRSLMDLTPTDTQGRLDWASAHPYVCRSLAEHAARGGLLEDLLEDPRLPLALDTDRLAVALNSRLSLGPNAAAVQRCLEQLREGGTQLPSQLALAAMQTGATGLASRARAQGFGGTTWWPLWVRWASIPAHAVVARVTGKVVGIATVEQDGETLVVAASADGEVACHALSSGRQLWRRDLPEVSSLAAAGDVVAVATRDTVHILRSSDGTDAALLPGPAAGGHSTTSALAVHSNGDETLVAAGTYNEWDDDDDDNIWSGLLRLWRLSNPTTVAWVVPAFGTGVRTLDFLVHERGLRLVAGGDPFTEPKASGAVARVFDVATGRVLHESPPDLASYADAVVRGDGTVLMVLPNSAGGTSNPVIRWAPESGELVVRSLADQQTSGAMALAADESTLLVGSYTDLVVVSPDTLESIGGWTNGIAASVVATTRYAGRLLVLTGSWSGEVKLWDLAAVSSPVTAKRRPRIVCATCAGDDLVAYSVDDGTGALETARLDDGVVLARNEQVFASAMTATPDGRLLVNDAGNVRQLDPFRLAPRGDNLALHTGRINALSMAGDLLLTCGTDAAVQVSDLDSGPVCPPLLHADYKMRPLEVVRRVQVAGTPEVVALDYNAELVFWDWSEALAGKPNGKDGSNSAHRSVVDARHSGGRCFAVWQAPKGTVFLRPDAVGGVEATLMPGRRSAQWSLQATPLHLLEMLGPDLLLTGDHTGTLRGWLLPERRLVAQAAFGASLTTLVPIGDDRVLVGTDAGLVLLQVNVR</sequence>
<keyword evidence="3" id="KW-1185">Reference proteome</keyword>
<dbReference type="InterPro" id="IPR011047">
    <property type="entry name" value="Quinoprotein_ADH-like_sf"/>
</dbReference>